<dbReference type="InterPro" id="IPR011050">
    <property type="entry name" value="Pectin_lyase_fold/virulence"/>
</dbReference>
<comment type="caution">
    <text evidence="19">The sequence shown here is derived from an EMBL/GenBank/DDBJ whole genome shotgun (WGS) entry which is preliminary data.</text>
</comment>
<evidence type="ECO:0000256" key="8">
    <source>
        <dbReference type="ARBA" id="ARBA00022729"/>
    </source>
</evidence>
<feature type="active site" evidence="16">
    <location>
        <position position="403"/>
    </location>
</feature>
<keyword evidence="8 17" id="KW-0732">Signal</keyword>
<keyword evidence="10 17" id="KW-0063">Aspartyl esterase</keyword>
<sequence>MASKLFPLVTLSSILFLTIFSLIISPSLAVDVPLNTPLPSDTICDSTPHPSYCKSVLPHKSANVYDFGRFSVQQSLTNSQDLLDLLDKYLQNRRATLTSSAIQALEDCHFLASLNIDLLSQALGTVDKTSNVLPSSDADDVQSMLSAILTNQQTCFDGIQSFSTVRNDLSVPLSNGTNLHSVTLALFTEGWVPKGRKNNPTPNESNRHLNFRKGRLSPKMSSKARAVYDSVINRKRHLLQAGDDEVVVMDIAVVSQDGSGNFTTINDAINAAPDNSVASDGYFLIYITSGVYQEYVSITSKKKYLLLIGDGINQTIITGSHSVGDGSTTFNSSTFAVAAQGFVAVNITFQNTAGPSKGQAVAVRNDGDWSAFYSCSFEAYQDTLYTHSMRQFYRECDIYGTVDFIFGNAAVVFQNCNIYPRRPLQGQSNTITAQGRTDPNQNTGISIQNCTVTAAADLSSSTFSVENYLGRPWKEYSRTVFMQSFIDSFIDPAGWLAWNGDFALSTLYYAEYNNRGPGSNTSNRVTWPGYHVIGATDAADFTVSNFVMGDSWLPQTGVPYTGGLI</sequence>
<dbReference type="Pfam" id="PF04043">
    <property type="entry name" value="PMEI"/>
    <property type="match status" value="1"/>
</dbReference>
<keyword evidence="20" id="KW-1185">Reference proteome</keyword>
<evidence type="ECO:0000256" key="7">
    <source>
        <dbReference type="ARBA" id="ARBA00022525"/>
    </source>
</evidence>
<dbReference type="InterPro" id="IPR033131">
    <property type="entry name" value="Pectinesterase_Asp_AS"/>
</dbReference>
<keyword evidence="13" id="KW-0961">Cell wall biogenesis/degradation</keyword>
<dbReference type="NCBIfam" id="TIGR01614">
    <property type="entry name" value="PME_inhib"/>
    <property type="match status" value="1"/>
</dbReference>
<evidence type="ECO:0000256" key="16">
    <source>
        <dbReference type="PROSITE-ProRule" id="PRU10040"/>
    </source>
</evidence>
<dbReference type="InterPro" id="IPR000070">
    <property type="entry name" value="Pectinesterase_cat"/>
</dbReference>
<keyword evidence="7" id="KW-0964">Secreted</keyword>
<comment type="similarity">
    <text evidence="3">In the N-terminal section; belongs to the PMEI family.</text>
</comment>
<dbReference type="Gene3D" id="2.160.20.10">
    <property type="entry name" value="Single-stranded right-handed beta-helix, Pectin lyase-like"/>
    <property type="match status" value="1"/>
</dbReference>
<accession>A0AAW1X1V4</accession>
<evidence type="ECO:0000313" key="20">
    <source>
        <dbReference type="Proteomes" id="UP001457282"/>
    </source>
</evidence>
<feature type="chain" id="PRO_5043106685" description="Pectinesterase" evidence="17">
    <location>
        <begin position="30"/>
        <end position="565"/>
    </location>
</feature>
<reference evidence="19 20" key="1">
    <citation type="journal article" date="2023" name="G3 (Bethesda)">
        <title>A chromosome-length genome assembly and annotation of blackberry (Rubus argutus, cv. 'Hillquist').</title>
        <authorList>
            <person name="Bruna T."/>
            <person name="Aryal R."/>
            <person name="Dudchenko O."/>
            <person name="Sargent D.J."/>
            <person name="Mead D."/>
            <person name="Buti M."/>
            <person name="Cavallini A."/>
            <person name="Hytonen T."/>
            <person name="Andres J."/>
            <person name="Pham M."/>
            <person name="Weisz D."/>
            <person name="Mascagni F."/>
            <person name="Usai G."/>
            <person name="Natali L."/>
            <person name="Bassil N."/>
            <person name="Fernandez G.E."/>
            <person name="Lomsadze A."/>
            <person name="Armour M."/>
            <person name="Olukolu B."/>
            <person name="Poorten T."/>
            <person name="Britton C."/>
            <person name="Davik J."/>
            <person name="Ashrafi H."/>
            <person name="Aiden E.L."/>
            <person name="Borodovsky M."/>
            <person name="Worthington M."/>
        </authorList>
    </citation>
    <scope>NUCLEOTIDE SEQUENCE [LARGE SCALE GENOMIC DNA]</scope>
    <source>
        <strain evidence="19">PI 553951</strain>
    </source>
</reference>
<dbReference type="GO" id="GO:0004857">
    <property type="term" value="F:enzyme inhibitor activity"/>
    <property type="evidence" value="ECO:0007669"/>
    <property type="project" value="InterPro"/>
</dbReference>
<evidence type="ECO:0000256" key="1">
    <source>
        <dbReference type="ARBA" id="ARBA00004191"/>
    </source>
</evidence>
<keyword evidence="9 17" id="KW-0378">Hydrolase</keyword>
<evidence type="ECO:0000313" key="19">
    <source>
        <dbReference type="EMBL" id="KAK9930303.1"/>
    </source>
</evidence>
<dbReference type="EC" id="3.1.1.11" evidence="5 17"/>
<dbReference type="InterPro" id="IPR012334">
    <property type="entry name" value="Pectin_lyas_fold"/>
</dbReference>
<evidence type="ECO:0000256" key="5">
    <source>
        <dbReference type="ARBA" id="ARBA00013229"/>
    </source>
</evidence>
<evidence type="ECO:0000256" key="6">
    <source>
        <dbReference type="ARBA" id="ARBA00022512"/>
    </source>
</evidence>
<comment type="catalytic activity">
    <reaction evidence="14 17">
        <text>[(1-&gt;4)-alpha-D-galacturonosyl methyl ester](n) + n H2O = [(1-&gt;4)-alpha-D-galacturonosyl](n) + n methanol + n H(+)</text>
        <dbReference type="Rhea" id="RHEA:22380"/>
        <dbReference type="Rhea" id="RHEA-COMP:14570"/>
        <dbReference type="Rhea" id="RHEA-COMP:14573"/>
        <dbReference type="ChEBI" id="CHEBI:15377"/>
        <dbReference type="ChEBI" id="CHEBI:15378"/>
        <dbReference type="ChEBI" id="CHEBI:17790"/>
        <dbReference type="ChEBI" id="CHEBI:140522"/>
        <dbReference type="ChEBI" id="CHEBI:140523"/>
        <dbReference type="EC" id="3.1.1.11"/>
    </reaction>
</comment>
<dbReference type="EMBL" id="JBEDUW010000005">
    <property type="protein sequence ID" value="KAK9930303.1"/>
    <property type="molecule type" value="Genomic_DNA"/>
</dbReference>
<organism evidence="19 20">
    <name type="scientific">Rubus argutus</name>
    <name type="common">Southern blackberry</name>
    <dbReference type="NCBI Taxonomy" id="59490"/>
    <lineage>
        <taxon>Eukaryota</taxon>
        <taxon>Viridiplantae</taxon>
        <taxon>Streptophyta</taxon>
        <taxon>Embryophyta</taxon>
        <taxon>Tracheophyta</taxon>
        <taxon>Spermatophyta</taxon>
        <taxon>Magnoliopsida</taxon>
        <taxon>eudicotyledons</taxon>
        <taxon>Gunneridae</taxon>
        <taxon>Pentapetalae</taxon>
        <taxon>rosids</taxon>
        <taxon>fabids</taxon>
        <taxon>Rosales</taxon>
        <taxon>Rosaceae</taxon>
        <taxon>Rosoideae</taxon>
        <taxon>Rosoideae incertae sedis</taxon>
        <taxon>Rubus</taxon>
    </lineage>
</organism>
<feature type="signal peptide" evidence="17">
    <location>
        <begin position="1"/>
        <end position="29"/>
    </location>
</feature>
<evidence type="ECO:0000256" key="9">
    <source>
        <dbReference type="ARBA" id="ARBA00022801"/>
    </source>
</evidence>
<dbReference type="Proteomes" id="UP001457282">
    <property type="component" value="Unassembled WGS sequence"/>
</dbReference>
<evidence type="ECO:0000256" key="10">
    <source>
        <dbReference type="ARBA" id="ARBA00023085"/>
    </source>
</evidence>
<evidence type="ECO:0000256" key="13">
    <source>
        <dbReference type="ARBA" id="ARBA00023316"/>
    </source>
</evidence>
<evidence type="ECO:0000256" key="11">
    <source>
        <dbReference type="ARBA" id="ARBA00023157"/>
    </source>
</evidence>
<dbReference type="Gene3D" id="1.20.140.40">
    <property type="entry name" value="Invertase/pectin methylesterase inhibitor family protein"/>
    <property type="match status" value="1"/>
</dbReference>
<comment type="pathway">
    <text evidence="2 17">Glycan metabolism; pectin degradation; 2-dehydro-3-deoxy-D-gluconate from pectin: step 1/5.</text>
</comment>
<dbReference type="SUPFAM" id="SSF51126">
    <property type="entry name" value="Pectin lyase-like"/>
    <property type="match status" value="1"/>
</dbReference>
<keyword evidence="11" id="KW-1015">Disulfide bond</keyword>
<dbReference type="SUPFAM" id="SSF101148">
    <property type="entry name" value="Plant invertase/pectin methylesterase inhibitor"/>
    <property type="match status" value="1"/>
</dbReference>
<keyword evidence="12" id="KW-0325">Glycoprotein</keyword>
<comment type="similarity">
    <text evidence="4">In the C-terminal section; belongs to the pectinesterase family.</text>
</comment>
<evidence type="ECO:0000256" key="3">
    <source>
        <dbReference type="ARBA" id="ARBA00006027"/>
    </source>
</evidence>
<dbReference type="CDD" id="cd15798">
    <property type="entry name" value="PMEI-like_3"/>
    <property type="match status" value="1"/>
</dbReference>
<dbReference type="SMART" id="SM00856">
    <property type="entry name" value="PMEI"/>
    <property type="match status" value="1"/>
</dbReference>
<comment type="subcellular location">
    <subcellularLocation>
        <location evidence="1">Secreted</location>
        <location evidence="1">Cell wall</location>
    </subcellularLocation>
</comment>
<dbReference type="FunFam" id="2.160.20.10:FF:000001">
    <property type="entry name" value="Pectinesterase"/>
    <property type="match status" value="1"/>
</dbReference>
<protein>
    <recommendedName>
        <fullName evidence="5 17">Pectinesterase</fullName>
        <ecNumber evidence="5 17">3.1.1.11</ecNumber>
    </recommendedName>
</protein>
<evidence type="ECO:0000256" key="12">
    <source>
        <dbReference type="ARBA" id="ARBA00023180"/>
    </source>
</evidence>
<dbReference type="InterPro" id="IPR006501">
    <property type="entry name" value="Pectinesterase_inhib_dom"/>
</dbReference>
<feature type="domain" description="Pectinesterase inhibitor" evidence="18">
    <location>
        <begin position="35"/>
        <end position="186"/>
    </location>
</feature>
<dbReference type="AlphaFoldDB" id="A0AAW1X1V4"/>
<evidence type="ECO:0000259" key="18">
    <source>
        <dbReference type="SMART" id="SM00856"/>
    </source>
</evidence>
<evidence type="ECO:0000256" key="15">
    <source>
        <dbReference type="ARBA" id="ARBA00057335"/>
    </source>
</evidence>
<proteinExistence type="inferred from homology"/>
<keyword evidence="6" id="KW-0134">Cell wall</keyword>
<evidence type="ECO:0000256" key="2">
    <source>
        <dbReference type="ARBA" id="ARBA00005184"/>
    </source>
</evidence>
<dbReference type="PANTHER" id="PTHR31707">
    <property type="entry name" value="PECTINESTERASE"/>
    <property type="match status" value="1"/>
</dbReference>
<dbReference type="Pfam" id="PF01095">
    <property type="entry name" value="Pectinesterase"/>
    <property type="match status" value="1"/>
</dbReference>
<dbReference type="InterPro" id="IPR035513">
    <property type="entry name" value="Invertase/methylesterase_inhib"/>
</dbReference>
<evidence type="ECO:0000256" key="17">
    <source>
        <dbReference type="RuleBase" id="RU000589"/>
    </source>
</evidence>
<dbReference type="GO" id="GO:0045490">
    <property type="term" value="P:pectin catabolic process"/>
    <property type="evidence" value="ECO:0007669"/>
    <property type="project" value="UniProtKB-UniRule"/>
</dbReference>
<dbReference type="GO" id="GO:0030599">
    <property type="term" value="F:pectinesterase activity"/>
    <property type="evidence" value="ECO:0007669"/>
    <property type="project" value="UniProtKB-UniRule"/>
</dbReference>
<evidence type="ECO:0000256" key="14">
    <source>
        <dbReference type="ARBA" id="ARBA00047928"/>
    </source>
</evidence>
<name>A0AAW1X1V4_RUBAR</name>
<dbReference type="PROSITE" id="PS00503">
    <property type="entry name" value="PECTINESTERASE_2"/>
    <property type="match status" value="1"/>
</dbReference>
<dbReference type="FunFam" id="1.20.140.40:FF:000004">
    <property type="entry name" value="Pectinesterase"/>
    <property type="match status" value="1"/>
</dbReference>
<evidence type="ECO:0000256" key="4">
    <source>
        <dbReference type="ARBA" id="ARBA00007786"/>
    </source>
</evidence>
<dbReference type="GO" id="GO:0042545">
    <property type="term" value="P:cell wall modification"/>
    <property type="evidence" value="ECO:0007669"/>
    <property type="project" value="UniProtKB-UniRule"/>
</dbReference>
<comment type="function">
    <text evidence="15">Acts in the modification of cell walls via demethylesterification of cell wall pectin.</text>
</comment>
<gene>
    <name evidence="19" type="ORF">M0R45_027342</name>
</gene>